<dbReference type="EMBL" id="ALNZ01000006">
    <property type="protein sequence ID" value="EKV58302.1"/>
    <property type="molecule type" value="Genomic_DNA"/>
</dbReference>
<proteinExistence type="predicted"/>
<dbReference type="AlphaFoldDB" id="A0A2U4F1X5"/>
<organism evidence="1 2">
    <name type="scientific">Brachyspira hampsonii 30446</name>
    <dbReference type="NCBI Taxonomy" id="1289135"/>
    <lineage>
        <taxon>Bacteria</taxon>
        <taxon>Pseudomonadati</taxon>
        <taxon>Spirochaetota</taxon>
        <taxon>Spirochaetia</taxon>
        <taxon>Brachyspirales</taxon>
        <taxon>Brachyspiraceae</taxon>
        <taxon>Brachyspira</taxon>
    </lineage>
</organism>
<dbReference type="SUPFAM" id="SSF53335">
    <property type="entry name" value="S-adenosyl-L-methionine-dependent methyltransferases"/>
    <property type="match status" value="1"/>
</dbReference>
<evidence type="ECO:0000313" key="2">
    <source>
        <dbReference type="Proteomes" id="UP000011663"/>
    </source>
</evidence>
<evidence type="ECO:0000313" key="1">
    <source>
        <dbReference type="EMBL" id="EKV58302.1"/>
    </source>
</evidence>
<accession>A0A2U4F1X5</accession>
<protein>
    <submittedName>
        <fullName evidence="1">Uncharacterized protein</fullName>
    </submittedName>
</protein>
<reference evidence="1 2" key="1">
    <citation type="submission" date="2012-07" db="EMBL/GenBank/DDBJ databases">
        <title>Genome sequence of Brachyspira sp. 30446, isolated from a pig with mucohaemorrhagic colitis.</title>
        <authorList>
            <person name="Rubin J.E."/>
            <person name="Fernando C."/>
            <person name="Harding J.C.S."/>
            <person name="Hill J.E."/>
        </authorList>
    </citation>
    <scope>NUCLEOTIDE SEQUENCE [LARGE SCALE GENOMIC DNA]</scope>
    <source>
        <strain evidence="1 2">30446</strain>
    </source>
</reference>
<comment type="caution">
    <text evidence="1">The sequence shown here is derived from an EMBL/GenBank/DDBJ whole genome shotgun (WGS) entry which is preliminary data.</text>
</comment>
<dbReference type="GeneID" id="70080180"/>
<sequence length="71" mass="8140">MNINLNGVSETLLITLWAKAEESKREDSIIKDYKSIEILKEINYDFSKFKNSNGTQVGTCVRTKIIDDIMI</sequence>
<gene>
    <name evidence="1" type="ORF">A966_00920</name>
</gene>
<name>A0A2U4F1X5_9SPIR</name>
<dbReference type="InterPro" id="IPR029063">
    <property type="entry name" value="SAM-dependent_MTases_sf"/>
</dbReference>
<dbReference type="RefSeq" id="WP_008721355.1">
    <property type="nucleotide sequence ID" value="NZ_JH994110.1"/>
</dbReference>
<dbReference type="Gene3D" id="3.40.50.150">
    <property type="entry name" value="Vaccinia Virus protein VP39"/>
    <property type="match status" value="1"/>
</dbReference>
<dbReference type="STRING" id="1289135.A966_00920"/>
<dbReference type="Proteomes" id="UP000011663">
    <property type="component" value="Unassembled WGS sequence"/>
</dbReference>